<accession>A0ABV6BY53</accession>
<evidence type="ECO:0000313" key="2">
    <source>
        <dbReference type="EMBL" id="MFC0080386.1"/>
    </source>
</evidence>
<comment type="caution">
    <text evidence="2">The sequence shown here is derived from an EMBL/GenBank/DDBJ whole genome shotgun (WGS) entry which is preliminary data.</text>
</comment>
<dbReference type="EMBL" id="JBHLYW010000032">
    <property type="protein sequence ID" value="MFC0080386.1"/>
    <property type="molecule type" value="Genomic_DNA"/>
</dbReference>
<sequence length="232" mass="26964">MYLLEINKEHKSLLGVIRHWENLKTAFDADSIWIKDFSFEQINSDAVLQIPYVHMYELKENLLFEKGKLLPSKKLPSGLLWTPIVRALPVSLPGFNHNFFGINHEIEISLIPSEEIKDAFALLVNYNDLKAYIETAPRFRLEPLQWVIIDDKILIIGNPQLPIKGSVYWFNNYFLIPVGYDFEWFSLIKKLQDKLNPSAEKMILWNKDGTYTAISSENIKPLSLSSFRLTFS</sequence>
<dbReference type="Proteomes" id="UP001589734">
    <property type="component" value="Unassembled WGS sequence"/>
</dbReference>
<proteinExistence type="predicted"/>
<feature type="domain" description="MoxR-vWA-beta-propeller ternary system" evidence="1">
    <location>
        <begin position="4"/>
        <end position="229"/>
    </location>
</feature>
<protein>
    <recommendedName>
        <fullName evidence="1">MoxR-vWA-beta-propeller ternary system domain-containing protein</fullName>
    </recommendedName>
</protein>
<dbReference type="Pfam" id="PF19918">
    <property type="entry name" value="bpX2"/>
    <property type="match status" value="1"/>
</dbReference>
<dbReference type="RefSeq" id="WP_379682741.1">
    <property type="nucleotide sequence ID" value="NZ_JBHLYW010000032.1"/>
</dbReference>
<evidence type="ECO:0000259" key="1">
    <source>
        <dbReference type="Pfam" id="PF19918"/>
    </source>
</evidence>
<reference evidence="2 3" key="1">
    <citation type="submission" date="2024-09" db="EMBL/GenBank/DDBJ databases">
        <authorList>
            <person name="Sun Q."/>
            <person name="Mori K."/>
        </authorList>
    </citation>
    <scope>NUCLEOTIDE SEQUENCE [LARGE SCALE GENOMIC DNA]</scope>
    <source>
        <strain evidence="2 3">CGMCC 1.12926</strain>
    </source>
</reference>
<name>A0ABV6BY53_9FLAO</name>
<keyword evidence="3" id="KW-1185">Reference proteome</keyword>
<dbReference type="InterPro" id="IPR045552">
    <property type="entry name" value="bpX2"/>
</dbReference>
<evidence type="ECO:0000313" key="3">
    <source>
        <dbReference type="Proteomes" id="UP001589734"/>
    </source>
</evidence>
<organism evidence="2 3">
    <name type="scientific">Flavobacterium procerum</name>
    <dbReference type="NCBI Taxonomy" id="1455569"/>
    <lineage>
        <taxon>Bacteria</taxon>
        <taxon>Pseudomonadati</taxon>
        <taxon>Bacteroidota</taxon>
        <taxon>Flavobacteriia</taxon>
        <taxon>Flavobacteriales</taxon>
        <taxon>Flavobacteriaceae</taxon>
        <taxon>Flavobacterium</taxon>
    </lineage>
</organism>
<gene>
    <name evidence="2" type="ORF">ACFFLS_25310</name>
</gene>